<keyword evidence="2" id="KW-0472">Membrane</keyword>
<dbReference type="InterPro" id="IPR010982">
    <property type="entry name" value="Lambda_DNA-bd_dom_sf"/>
</dbReference>
<gene>
    <name evidence="4" type="ORF">H8790_06725</name>
</gene>
<protein>
    <submittedName>
        <fullName evidence="4">Helix-turn-helix domain-containing protein</fullName>
    </submittedName>
</protein>
<evidence type="ECO:0000256" key="1">
    <source>
        <dbReference type="ARBA" id="ARBA00023125"/>
    </source>
</evidence>
<name>A0A7G9B804_9FIRM</name>
<sequence length="267" mass="29795">MNTKNTGLLISNARKEKGLTQKELAETLHVSDRTVSKWERGAGFPDVTLLEPLSDALEIPVQSLLSGEREIGDYTAQDDRAVRDAIKAVYAQYKRKARKNRGRTVASIFLTVFLGLFLFAILDHTGAFLRDVRFEIPAAIYEGGEKVGETLIQIDGSLQQIGRRNFQGVFSMDCAEKTGRKDVSAYITWDREGFQVISYYSPGIARVPAGIGRHLYISPDMQQFALTLEDGRVVATNDCIASLQEIAGCRYALSYESGYPYFSYVDH</sequence>
<dbReference type="EMBL" id="CP060490">
    <property type="protein sequence ID" value="QNL45685.1"/>
    <property type="molecule type" value="Genomic_DNA"/>
</dbReference>
<dbReference type="SUPFAM" id="SSF47413">
    <property type="entry name" value="lambda repressor-like DNA-binding domains"/>
    <property type="match status" value="1"/>
</dbReference>
<keyword evidence="2" id="KW-0812">Transmembrane</keyword>
<dbReference type="SMART" id="SM00530">
    <property type="entry name" value="HTH_XRE"/>
    <property type="match status" value="1"/>
</dbReference>
<proteinExistence type="predicted"/>
<dbReference type="GO" id="GO:0003677">
    <property type="term" value="F:DNA binding"/>
    <property type="evidence" value="ECO:0007669"/>
    <property type="project" value="UniProtKB-KW"/>
</dbReference>
<dbReference type="InterPro" id="IPR001387">
    <property type="entry name" value="Cro/C1-type_HTH"/>
</dbReference>
<evidence type="ECO:0000313" key="5">
    <source>
        <dbReference type="Proteomes" id="UP000515960"/>
    </source>
</evidence>
<keyword evidence="2" id="KW-1133">Transmembrane helix</keyword>
<feature type="transmembrane region" description="Helical" evidence="2">
    <location>
        <begin position="104"/>
        <end position="122"/>
    </location>
</feature>
<dbReference type="CDD" id="cd00093">
    <property type="entry name" value="HTH_XRE"/>
    <property type="match status" value="1"/>
</dbReference>
<dbReference type="PANTHER" id="PTHR46558:SF4">
    <property type="entry name" value="DNA-BIDING PHAGE PROTEIN"/>
    <property type="match status" value="1"/>
</dbReference>
<feature type="domain" description="HTH cro/C1-type" evidence="3">
    <location>
        <begin position="10"/>
        <end position="64"/>
    </location>
</feature>
<evidence type="ECO:0000259" key="3">
    <source>
        <dbReference type="PROSITE" id="PS50943"/>
    </source>
</evidence>
<dbReference type="KEGG" id="ohi:H8790_06725"/>
<accession>A0A7G9B804</accession>
<dbReference type="AlphaFoldDB" id="A0A7G9B804"/>
<organism evidence="4 5">
    <name type="scientific">Oscillibacter hominis</name>
    <dbReference type="NCBI Taxonomy" id="2763056"/>
    <lineage>
        <taxon>Bacteria</taxon>
        <taxon>Bacillati</taxon>
        <taxon>Bacillota</taxon>
        <taxon>Clostridia</taxon>
        <taxon>Eubacteriales</taxon>
        <taxon>Oscillospiraceae</taxon>
        <taxon>Oscillibacter</taxon>
    </lineage>
</organism>
<dbReference type="RefSeq" id="WP_187334113.1">
    <property type="nucleotide sequence ID" value="NZ_CP060490.1"/>
</dbReference>
<evidence type="ECO:0000256" key="2">
    <source>
        <dbReference type="SAM" id="Phobius"/>
    </source>
</evidence>
<dbReference type="PANTHER" id="PTHR46558">
    <property type="entry name" value="TRACRIPTIONAL REGULATORY PROTEIN-RELATED-RELATED"/>
    <property type="match status" value="1"/>
</dbReference>
<dbReference type="Proteomes" id="UP000515960">
    <property type="component" value="Chromosome"/>
</dbReference>
<keyword evidence="1" id="KW-0238">DNA-binding</keyword>
<evidence type="ECO:0000313" key="4">
    <source>
        <dbReference type="EMBL" id="QNL45685.1"/>
    </source>
</evidence>
<dbReference type="PROSITE" id="PS50943">
    <property type="entry name" value="HTH_CROC1"/>
    <property type="match status" value="1"/>
</dbReference>
<keyword evidence="5" id="KW-1185">Reference proteome</keyword>
<dbReference type="Gene3D" id="1.10.260.40">
    <property type="entry name" value="lambda repressor-like DNA-binding domains"/>
    <property type="match status" value="1"/>
</dbReference>
<reference evidence="4 5" key="1">
    <citation type="submission" date="2020-08" db="EMBL/GenBank/DDBJ databases">
        <authorList>
            <person name="Liu C."/>
            <person name="Sun Q."/>
        </authorList>
    </citation>
    <scope>NUCLEOTIDE SEQUENCE [LARGE SCALE GENOMIC DNA]</scope>
    <source>
        <strain evidence="4 5">NSJ-62</strain>
    </source>
</reference>
<dbReference type="Pfam" id="PF01381">
    <property type="entry name" value="HTH_3"/>
    <property type="match status" value="1"/>
</dbReference>